<dbReference type="Gramene" id="EOY21332">
    <property type="protein sequence ID" value="EOY21332"/>
    <property type="gene ID" value="TCM_012821"/>
</dbReference>
<proteinExistence type="predicted"/>
<dbReference type="InParanoid" id="A0A061FWT6"/>
<dbReference type="EMBL" id="CM001881">
    <property type="protein sequence ID" value="EOY21332.1"/>
    <property type="molecule type" value="Genomic_DNA"/>
</dbReference>
<dbReference type="PANTHER" id="PTHR45835">
    <property type="entry name" value="YALI0A06105P"/>
    <property type="match status" value="1"/>
</dbReference>
<dbReference type="InterPro" id="IPR036397">
    <property type="entry name" value="RNaseH_sf"/>
</dbReference>
<evidence type="ECO:0000259" key="1">
    <source>
        <dbReference type="PROSITE" id="PS50994"/>
    </source>
</evidence>
<gene>
    <name evidence="2" type="ORF">TCM_012821</name>
</gene>
<dbReference type="GO" id="GO:0003676">
    <property type="term" value="F:nucleic acid binding"/>
    <property type="evidence" value="ECO:0007669"/>
    <property type="project" value="InterPro"/>
</dbReference>
<keyword evidence="3" id="KW-1185">Reference proteome</keyword>
<dbReference type="AlphaFoldDB" id="A0A061FWT6"/>
<name>A0A061FWT6_THECC</name>
<dbReference type="STRING" id="3641.A0A061FWT6"/>
<dbReference type="PROSITE" id="PS50994">
    <property type="entry name" value="INTEGRASE"/>
    <property type="match status" value="1"/>
</dbReference>
<dbReference type="InterPro" id="IPR001584">
    <property type="entry name" value="Integrase_cat-core"/>
</dbReference>
<dbReference type="OMA" id="EAREYQI"/>
<dbReference type="eggNOG" id="KOG0017">
    <property type="taxonomic scope" value="Eukaryota"/>
</dbReference>
<dbReference type="HOGENOM" id="CLU_1638340_0_0_1"/>
<accession>A0A061FWT6</accession>
<dbReference type="SUPFAM" id="SSF53098">
    <property type="entry name" value="Ribonuclease H-like"/>
    <property type="match status" value="1"/>
</dbReference>
<organism evidence="2 3">
    <name type="scientific">Theobroma cacao</name>
    <name type="common">Cacao</name>
    <name type="synonym">Cocoa</name>
    <dbReference type="NCBI Taxonomy" id="3641"/>
    <lineage>
        <taxon>Eukaryota</taxon>
        <taxon>Viridiplantae</taxon>
        <taxon>Streptophyta</taxon>
        <taxon>Embryophyta</taxon>
        <taxon>Tracheophyta</taxon>
        <taxon>Spermatophyta</taxon>
        <taxon>Magnoliopsida</taxon>
        <taxon>eudicotyledons</taxon>
        <taxon>Gunneridae</taxon>
        <taxon>Pentapetalae</taxon>
        <taxon>rosids</taxon>
        <taxon>malvids</taxon>
        <taxon>Malvales</taxon>
        <taxon>Malvaceae</taxon>
        <taxon>Byttnerioideae</taxon>
        <taxon>Theobroma</taxon>
    </lineage>
</organism>
<dbReference type="Gene3D" id="3.30.420.10">
    <property type="entry name" value="Ribonuclease H-like superfamily/Ribonuclease H"/>
    <property type="match status" value="1"/>
</dbReference>
<sequence>MSHMPTDQGKTSETIGLPKSAHFLFIHSTYSIGKLAKLYIDKIVRLHGVLVSIVSNRDPRFTSRFWPKFQEALKTNLRFSTTFHPQTDGQSEKTIQTLEDMLWACVIDFTGSWDRHLPLVEFAYNNSFQSSIGMAPYEVLYGRKCRTLLYWMK</sequence>
<reference evidence="2 3" key="1">
    <citation type="journal article" date="2013" name="Genome Biol.">
        <title>The genome sequence of the most widely cultivated cacao type and its use to identify candidate genes regulating pod color.</title>
        <authorList>
            <person name="Motamayor J.C."/>
            <person name="Mockaitis K."/>
            <person name="Schmutz J."/>
            <person name="Haiminen N."/>
            <person name="Iii D.L."/>
            <person name="Cornejo O."/>
            <person name="Findley S.D."/>
            <person name="Zheng P."/>
            <person name="Utro F."/>
            <person name="Royaert S."/>
            <person name="Saski C."/>
            <person name="Jenkins J."/>
            <person name="Podicheti R."/>
            <person name="Zhao M."/>
            <person name="Scheffler B.E."/>
            <person name="Stack J.C."/>
            <person name="Feltus F.A."/>
            <person name="Mustiga G.M."/>
            <person name="Amores F."/>
            <person name="Phillips W."/>
            <person name="Marelli J.P."/>
            <person name="May G.D."/>
            <person name="Shapiro H."/>
            <person name="Ma J."/>
            <person name="Bustamante C.D."/>
            <person name="Schnell R.J."/>
            <person name="Main D."/>
            <person name="Gilbert D."/>
            <person name="Parida L."/>
            <person name="Kuhn D.N."/>
        </authorList>
    </citation>
    <scope>NUCLEOTIDE SEQUENCE [LARGE SCALE GENOMIC DNA]</scope>
    <source>
        <strain evidence="3">cv. Matina 1-6</strain>
    </source>
</reference>
<feature type="domain" description="Integrase catalytic" evidence="1">
    <location>
        <begin position="35"/>
        <end position="144"/>
    </location>
</feature>
<protein>
    <recommendedName>
        <fullName evidence="1">Integrase catalytic domain-containing protein</fullName>
    </recommendedName>
</protein>
<dbReference type="Proteomes" id="UP000026915">
    <property type="component" value="Chromosome 3"/>
</dbReference>
<dbReference type="InterPro" id="IPR012337">
    <property type="entry name" value="RNaseH-like_sf"/>
</dbReference>
<evidence type="ECO:0000313" key="2">
    <source>
        <dbReference type="EMBL" id="EOY21332.1"/>
    </source>
</evidence>
<evidence type="ECO:0000313" key="3">
    <source>
        <dbReference type="Proteomes" id="UP000026915"/>
    </source>
</evidence>
<dbReference type="PANTHER" id="PTHR45835:SF106">
    <property type="entry name" value="INTEGRASE CATALYTIC DOMAIN-CONTAINING PROTEIN"/>
    <property type="match status" value="1"/>
</dbReference>
<dbReference type="GO" id="GO:0015074">
    <property type="term" value="P:DNA integration"/>
    <property type="evidence" value="ECO:0007669"/>
    <property type="project" value="InterPro"/>
</dbReference>